<dbReference type="Ensembl" id="ENSPKIT00000019380.1">
    <property type="protein sequence ID" value="ENSPKIP00000038390.1"/>
    <property type="gene ID" value="ENSPKIG00000016185.1"/>
</dbReference>
<accession>A0A3B3T6W0</accession>
<reference evidence="1" key="2">
    <citation type="submission" date="2025-09" db="UniProtKB">
        <authorList>
            <consortium name="Ensembl"/>
        </authorList>
    </citation>
    <scope>IDENTIFICATION</scope>
</reference>
<reference evidence="1" key="1">
    <citation type="submission" date="2025-08" db="UniProtKB">
        <authorList>
            <consortium name="Ensembl"/>
        </authorList>
    </citation>
    <scope>IDENTIFICATION</scope>
</reference>
<dbReference type="AlphaFoldDB" id="A0A3B3T6W0"/>
<sequence length="72" mass="7459">MKHTRLYSTGDLPFPSEWVALKRAFWGLASTTALLGAGVLGDSLGALRHGVLGQLTGEQEAHGSLDLPGGDG</sequence>
<name>A0A3B3T6W0_9TELE</name>
<organism evidence="1 2">
    <name type="scientific">Paramormyrops kingsleyae</name>
    <dbReference type="NCBI Taxonomy" id="1676925"/>
    <lineage>
        <taxon>Eukaryota</taxon>
        <taxon>Metazoa</taxon>
        <taxon>Chordata</taxon>
        <taxon>Craniata</taxon>
        <taxon>Vertebrata</taxon>
        <taxon>Euteleostomi</taxon>
        <taxon>Actinopterygii</taxon>
        <taxon>Neopterygii</taxon>
        <taxon>Teleostei</taxon>
        <taxon>Osteoglossocephala</taxon>
        <taxon>Osteoglossomorpha</taxon>
        <taxon>Osteoglossiformes</taxon>
        <taxon>Mormyridae</taxon>
        <taxon>Paramormyrops</taxon>
    </lineage>
</organism>
<keyword evidence="2" id="KW-1185">Reference proteome</keyword>
<evidence type="ECO:0000313" key="1">
    <source>
        <dbReference type="Ensembl" id="ENSPKIP00000038390.1"/>
    </source>
</evidence>
<evidence type="ECO:0000313" key="2">
    <source>
        <dbReference type="Proteomes" id="UP000261540"/>
    </source>
</evidence>
<proteinExistence type="predicted"/>
<protein>
    <submittedName>
        <fullName evidence="1">Uncharacterized protein</fullName>
    </submittedName>
</protein>
<dbReference type="Proteomes" id="UP000261540">
    <property type="component" value="Unplaced"/>
</dbReference>